<evidence type="ECO:0000313" key="2">
    <source>
        <dbReference type="Proteomes" id="UP000624244"/>
    </source>
</evidence>
<protein>
    <submittedName>
        <fullName evidence="1">Uncharacterized protein</fullName>
    </submittedName>
</protein>
<comment type="caution">
    <text evidence="1">The sequence shown here is derived from an EMBL/GenBank/DDBJ whole genome shotgun (WGS) entry which is preliminary data.</text>
</comment>
<dbReference type="AlphaFoldDB" id="A0A8H6DTY6"/>
<reference evidence="1" key="1">
    <citation type="submission" date="2019-11" db="EMBL/GenBank/DDBJ databases">
        <title>Bipolaris sorokiniana Genome sequencing.</title>
        <authorList>
            <person name="Wang H."/>
        </authorList>
    </citation>
    <scope>NUCLEOTIDE SEQUENCE</scope>
</reference>
<dbReference type="EMBL" id="WNKQ01000011">
    <property type="protein sequence ID" value="KAF5848341.1"/>
    <property type="molecule type" value="Genomic_DNA"/>
</dbReference>
<name>A0A8H6DTY6_COCSA</name>
<accession>A0A8H6DTY6</accession>
<evidence type="ECO:0000313" key="1">
    <source>
        <dbReference type="EMBL" id="KAF5848341.1"/>
    </source>
</evidence>
<organism evidence="1 2">
    <name type="scientific">Cochliobolus sativus</name>
    <name type="common">Common root rot and spot blotch fungus</name>
    <name type="synonym">Bipolaris sorokiniana</name>
    <dbReference type="NCBI Taxonomy" id="45130"/>
    <lineage>
        <taxon>Eukaryota</taxon>
        <taxon>Fungi</taxon>
        <taxon>Dikarya</taxon>
        <taxon>Ascomycota</taxon>
        <taxon>Pezizomycotina</taxon>
        <taxon>Dothideomycetes</taxon>
        <taxon>Pleosporomycetidae</taxon>
        <taxon>Pleosporales</taxon>
        <taxon>Pleosporineae</taxon>
        <taxon>Pleosporaceae</taxon>
        <taxon>Bipolaris</taxon>
    </lineage>
</organism>
<proteinExistence type="predicted"/>
<gene>
    <name evidence="1" type="ORF">GGP41_005736</name>
</gene>
<dbReference type="Proteomes" id="UP000624244">
    <property type="component" value="Unassembled WGS sequence"/>
</dbReference>
<sequence length="76" mass="8817">MRDVPAVEPSFESQDTPAEYTRYEASDCEASNSAYDAQKDEYLRLGMLSVCMYSIRLWPYRSPKRPCHFSGNEEHC</sequence>